<dbReference type="RefSeq" id="WP_259510075.1">
    <property type="nucleotide sequence ID" value="NZ_JANLCM010000002.1"/>
</dbReference>
<evidence type="ECO:0000313" key="1">
    <source>
        <dbReference type="EMBL" id="MCS5720162.1"/>
    </source>
</evidence>
<reference evidence="1" key="1">
    <citation type="submission" date="2022-08" db="EMBL/GenBank/DDBJ databases">
        <authorList>
            <person name="Deng Y."/>
            <person name="Han X.-F."/>
            <person name="Zhang Y.-Q."/>
        </authorList>
    </citation>
    <scope>NUCLEOTIDE SEQUENCE</scope>
    <source>
        <strain evidence="1">CPCC 205763</strain>
    </source>
</reference>
<organism evidence="1 2">
    <name type="scientific">Herbiconiux aconitum</name>
    <dbReference type="NCBI Taxonomy" id="2970913"/>
    <lineage>
        <taxon>Bacteria</taxon>
        <taxon>Bacillati</taxon>
        <taxon>Actinomycetota</taxon>
        <taxon>Actinomycetes</taxon>
        <taxon>Micrococcales</taxon>
        <taxon>Microbacteriaceae</taxon>
        <taxon>Herbiconiux</taxon>
    </lineage>
</organism>
<dbReference type="Proteomes" id="UP001165584">
    <property type="component" value="Unassembled WGS sequence"/>
</dbReference>
<name>A0ABT2GVC2_9MICO</name>
<keyword evidence="2" id="KW-1185">Reference proteome</keyword>
<gene>
    <name evidence="1" type="ORF">N1027_18680</name>
</gene>
<sequence length="62" mass="6750">MADNNAILLELLKNAAAAHGIHEKDDLGGVFDEQWPEWYAAHMTQALKDEGYTIAPLAADAN</sequence>
<protein>
    <submittedName>
        <fullName evidence="1">Uncharacterized protein</fullName>
    </submittedName>
</protein>
<evidence type="ECO:0000313" key="2">
    <source>
        <dbReference type="Proteomes" id="UP001165584"/>
    </source>
</evidence>
<dbReference type="EMBL" id="JANLCM010000002">
    <property type="protein sequence ID" value="MCS5720162.1"/>
    <property type="molecule type" value="Genomic_DNA"/>
</dbReference>
<accession>A0ABT2GVC2</accession>
<proteinExistence type="predicted"/>
<comment type="caution">
    <text evidence="1">The sequence shown here is derived from an EMBL/GenBank/DDBJ whole genome shotgun (WGS) entry which is preliminary data.</text>
</comment>